<dbReference type="EMBL" id="DXCV01000039">
    <property type="protein sequence ID" value="HIY88211.1"/>
    <property type="molecule type" value="Genomic_DNA"/>
</dbReference>
<dbReference type="Proteomes" id="UP000886851">
    <property type="component" value="Unassembled WGS sequence"/>
</dbReference>
<sequence length="138" mass="15596">MRVKGDASGLDELQQQIEDAYFNKLIEIGRDAVKFAQNSRGGNGLKQYQNHTWNLRNAPGFCIVRNGKIVHLEVGDDGGHPEAKTNTENLLIYSEHPQDGLYLADGMFYASFVESKGYDVLRNAINYARKMVNKKIFK</sequence>
<reference evidence="1" key="1">
    <citation type="journal article" date="2021" name="PeerJ">
        <title>Extensive microbial diversity within the chicken gut microbiome revealed by metagenomics and culture.</title>
        <authorList>
            <person name="Gilroy R."/>
            <person name="Ravi A."/>
            <person name="Getino M."/>
            <person name="Pursley I."/>
            <person name="Horton D.L."/>
            <person name="Alikhan N.F."/>
            <person name="Baker D."/>
            <person name="Gharbi K."/>
            <person name="Hall N."/>
            <person name="Watson M."/>
            <person name="Adriaenssens E.M."/>
            <person name="Foster-Nyarko E."/>
            <person name="Jarju S."/>
            <person name="Secka A."/>
            <person name="Antonio M."/>
            <person name="Oren A."/>
            <person name="Chaudhuri R.R."/>
            <person name="La Ragione R."/>
            <person name="Hildebrand F."/>
            <person name="Pallen M.J."/>
        </authorList>
    </citation>
    <scope>NUCLEOTIDE SEQUENCE</scope>
    <source>
        <strain evidence="1">Gambia2-208</strain>
    </source>
</reference>
<gene>
    <name evidence="1" type="ORF">H9824_05855</name>
</gene>
<accession>A0A9D2CLI9</accession>
<organism evidence="1 2">
    <name type="scientific">Candidatus Bacteroides pullicola</name>
    <dbReference type="NCBI Taxonomy" id="2838475"/>
    <lineage>
        <taxon>Bacteria</taxon>
        <taxon>Pseudomonadati</taxon>
        <taxon>Bacteroidota</taxon>
        <taxon>Bacteroidia</taxon>
        <taxon>Bacteroidales</taxon>
        <taxon>Bacteroidaceae</taxon>
        <taxon>Bacteroides</taxon>
    </lineage>
</organism>
<proteinExistence type="predicted"/>
<name>A0A9D2CLI9_9BACE</name>
<evidence type="ECO:0000313" key="2">
    <source>
        <dbReference type="Proteomes" id="UP000886851"/>
    </source>
</evidence>
<reference evidence="1" key="2">
    <citation type="submission" date="2021-04" db="EMBL/GenBank/DDBJ databases">
        <authorList>
            <person name="Gilroy R."/>
        </authorList>
    </citation>
    <scope>NUCLEOTIDE SEQUENCE</scope>
    <source>
        <strain evidence="1">Gambia2-208</strain>
    </source>
</reference>
<comment type="caution">
    <text evidence="1">The sequence shown here is derived from an EMBL/GenBank/DDBJ whole genome shotgun (WGS) entry which is preliminary data.</text>
</comment>
<evidence type="ECO:0000313" key="1">
    <source>
        <dbReference type="EMBL" id="HIY88211.1"/>
    </source>
</evidence>
<protein>
    <submittedName>
        <fullName evidence="1">Uncharacterized protein</fullName>
    </submittedName>
</protein>
<dbReference type="AlphaFoldDB" id="A0A9D2CLI9"/>